<dbReference type="Proteomes" id="UP001152531">
    <property type="component" value="Unassembled WGS sequence"/>
</dbReference>
<dbReference type="EMBL" id="CALSDN010000015">
    <property type="protein sequence ID" value="CAH6723477.1"/>
    <property type="molecule type" value="Genomic_DNA"/>
</dbReference>
<reference evidence="1" key="1">
    <citation type="submission" date="2022-06" db="EMBL/GenBank/DDBJ databases">
        <authorList>
            <person name="Legras J.-L."/>
            <person name="Devillers H."/>
            <person name="Grondin C."/>
        </authorList>
    </citation>
    <scope>NUCLEOTIDE SEQUENCE</scope>
    <source>
        <strain evidence="1">CLIB 1444</strain>
    </source>
</reference>
<evidence type="ECO:0000313" key="2">
    <source>
        <dbReference type="Proteomes" id="UP001152531"/>
    </source>
</evidence>
<keyword evidence="2" id="KW-1185">Reference proteome</keyword>
<evidence type="ECO:0000313" key="1">
    <source>
        <dbReference type="EMBL" id="CAH6723477.1"/>
    </source>
</evidence>
<gene>
    <name evidence="1" type="ORF">CLIB1444_15S02146</name>
</gene>
<proteinExistence type="predicted"/>
<name>A0ACA9YFJ3_9ASCO</name>
<protein>
    <submittedName>
        <fullName evidence="1">Uncharacterized protein</fullName>
    </submittedName>
</protein>
<comment type="caution">
    <text evidence="1">The sequence shown here is derived from an EMBL/GenBank/DDBJ whole genome shotgun (WGS) entry which is preliminary data.</text>
</comment>
<sequence length="274" mass="30206">MQLTNKATRIIQYGISAITVLISGLLLKKNPSISSVVDELNELTGSHMNLSDTSASNILMTASGSSTLADKFIVYLSSLLSNTKTQTNNGRLTYKTLGYMGGVITGEVAEYLMWYSSMVISMIKNGDVSCGDTASLLNSYNLTNTRDLELNSFFDGNLTELIPSYDFDGSSNVTVALKQAELILKLSQHCQFNKATIGLSAVNFFVYIITSGVTVGSFVTFYRAYKNSEEDTELEFDDPFMFPKVSSYKKLEQESIVGKELEDEQINYIEPNST</sequence>
<organism evidence="1 2">
    <name type="scientific">[Candida] jaroonii</name>
    <dbReference type="NCBI Taxonomy" id="467808"/>
    <lineage>
        <taxon>Eukaryota</taxon>
        <taxon>Fungi</taxon>
        <taxon>Dikarya</taxon>
        <taxon>Ascomycota</taxon>
        <taxon>Saccharomycotina</taxon>
        <taxon>Pichiomycetes</taxon>
        <taxon>Debaryomycetaceae</taxon>
        <taxon>Yamadazyma</taxon>
    </lineage>
</organism>
<accession>A0ACA9YFJ3</accession>